<comment type="similarity">
    <text evidence="2">Belongs to the THAP1 family.</text>
</comment>
<gene>
    <name evidence="16" type="primary">LOC111117364</name>
</gene>
<evidence type="ECO:0000256" key="1">
    <source>
        <dbReference type="ARBA" id="ARBA00004642"/>
    </source>
</evidence>
<name>A0A8B8CBW2_CRAVI</name>
<feature type="compositionally biased region" description="Low complexity" evidence="13">
    <location>
        <begin position="535"/>
        <end position="551"/>
    </location>
</feature>
<evidence type="ECO:0000256" key="7">
    <source>
        <dbReference type="ARBA" id="ARBA00023054"/>
    </source>
</evidence>
<comment type="subcellular location">
    <subcellularLocation>
        <location evidence="1">Nucleus</location>
        <location evidence="1">Nucleoplasm</location>
    </subcellularLocation>
</comment>
<evidence type="ECO:0000256" key="10">
    <source>
        <dbReference type="ARBA" id="ARBA00023242"/>
    </source>
</evidence>
<feature type="region of interest" description="Disordered" evidence="13">
    <location>
        <begin position="88"/>
        <end position="108"/>
    </location>
</feature>
<dbReference type="GO" id="GO:0008270">
    <property type="term" value="F:zinc ion binding"/>
    <property type="evidence" value="ECO:0007669"/>
    <property type="project" value="UniProtKB-KW"/>
</dbReference>
<dbReference type="PROSITE" id="PS50950">
    <property type="entry name" value="ZF_THAP"/>
    <property type="match status" value="1"/>
</dbReference>
<dbReference type="InterPro" id="IPR026516">
    <property type="entry name" value="THAP1/10"/>
</dbReference>
<keyword evidence="15" id="KW-1185">Reference proteome</keyword>
<dbReference type="SMART" id="SM00980">
    <property type="entry name" value="THAP"/>
    <property type="match status" value="1"/>
</dbReference>
<dbReference type="GO" id="GO:0005654">
    <property type="term" value="C:nucleoplasm"/>
    <property type="evidence" value="ECO:0007669"/>
    <property type="project" value="UniProtKB-SubCell"/>
</dbReference>
<keyword evidence="7" id="KW-0175">Coiled coil</keyword>
<dbReference type="PANTHER" id="PTHR46600:SF1">
    <property type="entry name" value="THAP DOMAIN-CONTAINING PROTEIN 1"/>
    <property type="match status" value="1"/>
</dbReference>
<accession>A0A8B8CBW2</accession>
<keyword evidence="11" id="KW-0131">Cell cycle</keyword>
<feature type="compositionally biased region" description="Acidic residues" evidence="13">
    <location>
        <begin position="388"/>
        <end position="398"/>
    </location>
</feature>
<dbReference type="InterPro" id="IPR038441">
    <property type="entry name" value="THAP_Znf_sf"/>
</dbReference>
<dbReference type="GO" id="GO:0043565">
    <property type="term" value="F:sequence-specific DNA binding"/>
    <property type="evidence" value="ECO:0007669"/>
    <property type="project" value="InterPro"/>
</dbReference>
<dbReference type="OrthoDB" id="6170188at2759"/>
<feature type="region of interest" description="Disordered" evidence="13">
    <location>
        <begin position="762"/>
        <end position="789"/>
    </location>
</feature>
<evidence type="ECO:0000256" key="12">
    <source>
        <dbReference type="PROSITE-ProRule" id="PRU00309"/>
    </source>
</evidence>
<keyword evidence="8 12" id="KW-0238">DNA-binding</keyword>
<evidence type="ECO:0000256" key="9">
    <source>
        <dbReference type="ARBA" id="ARBA00023163"/>
    </source>
</evidence>
<dbReference type="SMART" id="SM00692">
    <property type="entry name" value="DM3"/>
    <property type="match status" value="1"/>
</dbReference>
<feature type="region of interest" description="Disordered" evidence="13">
    <location>
        <begin position="523"/>
        <end position="556"/>
    </location>
</feature>
<evidence type="ECO:0000256" key="4">
    <source>
        <dbReference type="ARBA" id="ARBA00022771"/>
    </source>
</evidence>
<dbReference type="RefSeq" id="XP_022312171.1">
    <property type="nucleotide sequence ID" value="XM_022456463.1"/>
</dbReference>
<organism evidence="15 16">
    <name type="scientific">Crassostrea virginica</name>
    <name type="common">Eastern oyster</name>
    <dbReference type="NCBI Taxonomy" id="6565"/>
    <lineage>
        <taxon>Eukaryota</taxon>
        <taxon>Metazoa</taxon>
        <taxon>Spiralia</taxon>
        <taxon>Lophotrochozoa</taxon>
        <taxon>Mollusca</taxon>
        <taxon>Bivalvia</taxon>
        <taxon>Autobranchia</taxon>
        <taxon>Pteriomorphia</taxon>
        <taxon>Ostreida</taxon>
        <taxon>Ostreoidea</taxon>
        <taxon>Ostreidae</taxon>
        <taxon>Crassostrea</taxon>
    </lineage>
</organism>
<evidence type="ECO:0000256" key="2">
    <source>
        <dbReference type="ARBA" id="ARBA00006177"/>
    </source>
</evidence>
<dbReference type="InterPro" id="IPR006612">
    <property type="entry name" value="THAP_Znf"/>
</dbReference>
<feature type="compositionally biased region" description="Basic and acidic residues" evidence="13">
    <location>
        <begin position="348"/>
        <end position="371"/>
    </location>
</feature>
<keyword evidence="4 12" id="KW-0863">Zinc-finger</keyword>
<feature type="compositionally biased region" description="Basic residues" evidence="13">
    <location>
        <begin position="779"/>
        <end position="789"/>
    </location>
</feature>
<evidence type="ECO:0000259" key="14">
    <source>
        <dbReference type="PROSITE" id="PS50950"/>
    </source>
</evidence>
<protein>
    <submittedName>
        <fullName evidence="16">Uncharacterized protein LOC111117364 isoform X3</fullName>
    </submittedName>
</protein>
<proteinExistence type="inferred from homology"/>
<keyword evidence="10" id="KW-0539">Nucleus</keyword>
<evidence type="ECO:0000313" key="16">
    <source>
        <dbReference type="RefSeq" id="XP_022312171.1"/>
    </source>
</evidence>
<keyword evidence="5" id="KW-0862">Zinc</keyword>
<feature type="domain" description="THAP-type" evidence="14">
    <location>
        <begin position="421"/>
        <end position="507"/>
    </location>
</feature>
<dbReference type="AlphaFoldDB" id="A0A8B8CBW2"/>
<evidence type="ECO:0000256" key="13">
    <source>
        <dbReference type="SAM" id="MobiDB-lite"/>
    </source>
</evidence>
<dbReference type="SUPFAM" id="SSF57716">
    <property type="entry name" value="Glucocorticoid receptor-like (DNA-binding domain)"/>
    <property type="match status" value="1"/>
</dbReference>
<dbReference type="Pfam" id="PF05485">
    <property type="entry name" value="THAP"/>
    <property type="match status" value="1"/>
</dbReference>
<evidence type="ECO:0000313" key="15">
    <source>
        <dbReference type="Proteomes" id="UP000694844"/>
    </source>
</evidence>
<dbReference type="GeneID" id="111117364"/>
<keyword evidence="6" id="KW-0805">Transcription regulation</keyword>
<dbReference type="Gene3D" id="6.20.210.20">
    <property type="entry name" value="THAP domain"/>
    <property type="match status" value="1"/>
</dbReference>
<feature type="region of interest" description="Disordered" evidence="13">
    <location>
        <begin position="338"/>
        <end position="407"/>
    </location>
</feature>
<evidence type="ECO:0000256" key="6">
    <source>
        <dbReference type="ARBA" id="ARBA00023015"/>
    </source>
</evidence>
<keyword evidence="3" id="KW-0479">Metal-binding</keyword>
<dbReference type="Proteomes" id="UP000694844">
    <property type="component" value="Chromosome 10"/>
</dbReference>
<dbReference type="PANTHER" id="PTHR46600">
    <property type="entry name" value="THAP DOMAIN-CONTAINING"/>
    <property type="match status" value="1"/>
</dbReference>
<sequence length="789" mass="87694">MNEYRIFLTGEVAGAWKRLVGRFYWLHDNQIIEHLLEIHNVYCKHVCLLDLSNETQTSRLTGNKEKPDLIPSATISTESGLASRLHGIGSTESVTRPTDPNKGQPPEQSMVIKEEPEAMEFTESENIRNESLLPLNPSTRDPGGGGISSVGELTPSSKSSLPVIVNVASLANVGGQEVTPLVQSLGLEVTPRIQQPVMQDLGVNLYSQGQKVLWIVKNAQSSVQPLNPHCIQSVNQNDAQILNQRTAHLVSQNSVQIGNPNSIQSVTQQNTAKVVNPNITQLLNQSSAHLVNQNTANSVQTVNPSSIQLMNQNSTQLVKQYSAQAVNLNNAQLLNQRSAHLGNPNSSHEAENLSEKVDQEHGRNQERKESVSRNSAEEDEGPSTSVVDDSETDDEFSEDKESSTTVVIETMDSSVACSVTTPYYRCCVPMCNNDSRLNTSGQVTFHDFPTDKTKRKEWIQKIQRDKEADFHISSSTAVCSAHFLPAEIGTSSTGLKQLKPGSVPSLFPWNPVVKLVRPSMEMAPANTGRQRNDLTTDTGTSQGSSYSTPSPSHKRMENRMYQKLACNNEEYSHYCSPAMQQNSTYHETRGISKSCDYKCICCARLHVGNPCSCNVSTTTISTQTEQDVPRGLNADWFWKRGTYEHSVLQKRIREVVHKYQVSGPRDIAWETATSEVMTFFSQSMPQTQEIRRKLQERMKKALDWIRYYGKKQVEAQNQKISVHSLMRGSKTPRAASPACLIYENESGASDCSTDKLDQPIPALPCSESDDGEVSFPSLVKRRKRKKKIR</sequence>
<evidence type="ECO:0000256" key="8">
    <source>
        <dbReference type="ARBA" id="ARBA00023125"/>
    </source>
</evidence>
<evidence type="ECO:0000256" key="11">
    <source>
        <dbReference type="ARBA" id="ARBA00023306"/>
    </source>
</evidence>
<reference evidence="16" key="1">
    <citation type="submission" date="2025-08" db="UniProtKB">
        <authorList>
            <consortium name="RefSeq"/>
        </authorList>
    </citation>
    <scope>IDENTIFICATION</scope>
    <source>
        <tissue evidence="16">Whole sample</tissue>
    </source>
</reference>
<evidence type="ECO:0000256" key="3">
    <source>
        <dbReference type="ARBA" id="ARBA00022723"/>
    </source>
</evidence>
<evidence type="ECO:0000256" key="5">
    <source>
        <dbReference type="ARBA" id="ARBA00022833"/>
    </source>
</evidence>
<keyword evidence="9" id="KW-0804">Transcription</keyword>